<sequence length="77" mass="9222">MTIAFFVLLWLFINLMILFIMNSVEEQTSPLDFFVEMIAVIVSPILWISFWTVVNRIRKAHRKRKKMKEAKESESRC</sequence>
<keyword evidence="1" id="KW-0472">Membrane</keyword>
<keyword evidence="1" id="KW-0812">Transmembrane</keyword>
<comment type="caution">
    <text evidence="2">The sequence shown here is derived from an EMBL/GenBank/DDBJ whole genome shotgun (WGS) entry which is preliminary data.</text>
</comment>
<dbReference type="AlphaFoldDB" id="A0A3R6ASI9"/>
<keyword evidence="1" id="KW-1133">Transmembrane helix</keyword>
<dbReference type="Proteomes" id="UP000283295">
    <property type="component" value="Unassembled WGS sequence"/>
</dbReference>
<reference evidence="2 3" key="1">
    <citation type="submission" date="2018-08" db="EMBL/GenBank/DDBJ databases">
        <title>A genome reference for cultivated species of the human gut microbiota.</title>
        <authorList>
            <person name="Zou Y."/>
            <person name="Xue W."/>
            <person name="Luo G."/>
        </authorList>
    </citation>
    <scope>NUCLEOTIDE SEQUENCE [LARGE SCALE GENOMIC DNA]</scope>
    <source>
        <strain evidence="2 3">AF22-21</strain>
    </source>
</reference>
<name>A0A3R6ASI9_9FIRM</name>
<feature type="transmembrane region" description="Helical" evidence="1">
    <location>
        <begin position="33"/>
        <end position="54"/>
    </location>
</feature>
<evidence type="ECO:0000256" key="1">
    <source>
        <dbReference type="SAM" id="Phobius"/>
    </source>
</evidence>
<organism evidence="2 3">
    <name type="scientific">Coprococcus eutactus</name>
    <dbReference type="NCBI Taxonomy" id="33043"/>
    <lineage>
        <taxon>Bacteria</taxon>
        <taxon>Bacillati</taxon>
        <taxon>Bacillota</taxon>
        <taxon>Clostridia</taxon>
        <taxon>Lachnospirales</taxon>
        <taxon>Lachnospiraceae</taxon>
        <taxon>Coprococcus</taxon>
    </lineage>
</organism>
<evidence type="ECO:0000313" key="3">
    <source>
        <dbReference type="Proteomes" id="UP000283295"/>
    </source>
</evidence>
<accession>A0A3R6ASI9</accession>
<dbReference type="EMBL" id="QRVK01000006">
    <property type="protein sequence ID" value="RGS43508.1"/>
    <property type="molecule type" value="Genomic_DNA"/>
</dbReference>
<gene>
    <name evidence="2" type="ORF">DWX94_04110</name>
</gene>
<evidence type="ECO:0000313" key="2">
    <source>
        <dbReference type="EMBL" id="RGS43508.1"/>
    </source>
</evidence>
<protein>
    <submittedName>
        <fullName evidence="2">Uncharacterized protein</fullName>
    </submittedName>
</protein>
<feature type="transmembrane region" description="Helical" evidence="1">
    <location>
        <begin position="5"/>
        <end position="21"/>
    </location>
</feature>
<proteinExistence type="predicted"/>